<sequence length="527" mass="56234">MTDYVIDGTTSAANDVVIASSDTLTANSGGQGNNITVGGGRVTANTGSTLTNVTVYSGTLILAGGSLGPLTMSGGTSLINSGSINGTFAISGGTITIGSSAKVTTASNSTLSLSGGAVATVLNTGPLTVQIAAGSKLVTNTAELQNLTINGSAQGFTIDITDLDPKTIISVDLQSSRMIIYTTNGTIVINGSIPGYKLSSDGSSGLIISVCFAKGTLILTPSGKRPVETIGTGDTVVTDRGVQTVIWAGSRKITLRGAQPDEAFLVRIRRNAFGAGEPLRDLLVTPEHCVFVQNSLVPVRMLVNGGSIFYDRTIREYTYYHLEVENHALLYAENLRAESYYRGTNSLLFGTHGSSDTEPPRERAYPLMVERPVVEKIWRELTERAGQLGYMVQQEQPAPQAPFVLTTPNGRIIARTEQNGPYAVFMIPSDIDHVYITTQTTRPDQAIGPYVDDRRDLGVLIGQVKITDRGDTRRLDDHLTSPLLGGWSALENSHIRWTTTSGLLPLPQDHDAPRMLKLEIEQLNAAH</sequence>
<gene>
    <name evidence="2" type="ORF">NF685_01890</name>
</gene>
<dbReference type="InterPro" id="IPR028992">
    <property type="entry name" value="Hedgehog/Intein_dom"/>
</dbReference>
<accession>A0ABT1CD51</accession>
<name>A0ABT1CD51_9PROT</name>
<feature type="domain" description="Hedgehog/Intein (Hint)" evidence="1">
    <location>
        <begin position="210"/>
        <end position="343"/>
    </location>
</feature>
<dbReference type="RefSeq" id="WP_252848363.1">
    <property type="nucleotide sequence ID" value="NZ_BAPW01000034.1"/>
</dbReference>
<evidence type="ECO:0000313" key="3">
    <source>
        <dbReference type="Proteomes" id="UP001523401"/>
    </source>
</evidence>
<protein>
    <submittedName>
        <fullName evidence="2">Hint domain-containing protein</fullName>
    </submittedName>
</protein>
<dbReference type="Proteomes" id="UP001523401">
    <property type="component" value="Unassembled WGS sequence"/>
</dbReference>
<organism evidence="2 3">
    <name type="scientific">Asaia lannensis NBRC 102526</name>
    <dbReference type="NCBI Taxonomy" id="1307926"/>
    <lineage>
        <taxon>Bacteria</taxon>
        <taxon>Pseudomonadati</taxon>
        <taxon>Pseudomonadota</taxon>
        <taxon>Alphaproteobacteria</taxon>
        <taxon>Acetobacterales</taxon>
        <taxon>Acetobacteraceae</taxon>
        <taxon>Asaia</taxon>
    </lineage>
</organism>
<dbReference type="EMBL" id="JAMXQU010000001">
    <property type="protein sequence ID" value="MCO6158780.1"/>
    <property type="molecule type" value="Genomic_DNA"/>
</dbReference>
<dbReference type="Pfam" id="PF13403">
    <property type="entry name" value="Hint_2"/>
    <property type="match status" value="1"/>
</dbReference>
<evidence type="ECO:0000313" key="2">
    <source>
        <dbReference type="EMBL" id="MCO6158780.1"/>
    </source>
</evidence>
<proteinExistence type="predicted"/>
<dbReference type="InterPro" id="IPR036844">
    <property type="entry name" value="Hint_dom_sf"/>
</dbReference>
<reference evidence="2 3" key="1">
    <citation type="submission" date="2022-06" db="EMBL/GenBank/DDBJ databases">
        <title>Whole-genome of Asaia lannensis strain LMG 27011T.</title>
        <authorList>
            <person name="Sombolestani A."/>
        </authorList>
    </citation>
    <scope>NUCLEOTIDE SEQUENCE [LARGE SCALE GENOMIC DNA]</scope>
    <source>
        <strain evidence="2 3">NBRC 102526</strain>
    </source>
</reference>
<keyword evidence="3" id="KW-1185">Reference proteome</keyword>
<dbReference type="SUPFAM" id="SSF51294">
    <property type="entry name" value="Hedgehog/intein (Hint) domain"/>
    <property type="match status" value="1"/>
</dbReference>
<dbReference type="Gene3D" id="2.170.16.10">
    <property type="entry name" value="Hedgehog/Intein (Hint) domain"/>
    <property type="match status" value="1"/>
</dbReference>
<comment type="caution">
    <text evidence="2">The sequence shown here is derived from an EMBL/GenBank/DDBJ whole genome shotgun (WGS) entry which is preliminary data.</text>
</comment>
<evidence type="ECO:0000259" key="1">
    <source>
        <dbReference type="Pfam" id="PF13403"/>
    </source>
</evidence>